<gene>
    <name evidence="7" type="ORF">EDM21_15230</name>
</gene>
<keyword evidence="5" id="KW-0732">Signal</keyword>
<evidence type="ECO:0000256" key="4">
    <source>
        <dbReference type="ARBA" id="ARBA00022807"/>
    </source>
</evidence>
<dbReference type="InterPro" id="IPR012854">
    <property type="entry name" value="Cu_amine_oxidase-like_N"/>
</dbReference>
<dbReference type="RefSeq" id="WP_157336731.1">
    <property type="nucleotide sequence ID" value="NZ_RHLK01000008.1"/>
</dbReference>
<evidence type="ECO:0000256" key="3">
    <source>
        <dbReference type="ARBA" id="ARBA00022801"/>
    </source>
</evidence>
<dbReference type="PANTHER" id="PTHR47053">
    <property type="entry name" value="MUREIN DD-ENDOPEPTIDASE MEPH-RELATED"/>
    <property type="match status" value="1"/>
</dbReference>
<dbReference type="GO" id="GO:0008234">
    <property type="term" value="F:cysteine-type peptidase activity"/>
    <property type="evidence" value="ECO:0007669"/>
    <property type="project" value="UniProtKB-KW"/>
</dbReference>
<evidence type="ECO:0000313" key="7">
    <source>
        <dbReference type="EMBL" id="MVP00862.1"/>
    </source>
</evidence>
<comment type="similarity">
    <text evidence="1">Belongs to the peptidase C40 family.</text>
</comment>
<comment type="caution">
    <text evidence="7">The sequence shown here is derived from an EMBL/GenBank/DDBJ whole genome shotgun (WGS) entry which is preliminary data.</text>
</comment>
<keyword evidence="8" id="KW-1185">Reference proteome</keyword>
<protein>
    <submittedName>
        <fullName evidence="7">Cell wall lytic activity protein</fullName>
    </submittedName>
</protein>
<sequence length="291" mass="31125">MKIWVQSIVVSCAVVTAGLLSATDVEASSARTAKVQVNDTLVNTGSLKPFIDSSSNLMIPLRVVAEDLGAKVDWTRSGSQMSLTVNGNGHKVTFTTGEKTALVDGKKITLPSKAQFIDSTVYVPMRFLADSLNIRVQWDDKNTIAIFNEDGKYHAPAWYAPKPPVVQAATSSSSKGSTILATANKYKGVRYVYGGTTPSGFDCSGFVGYVFDKHGVDLPRSSASMYAQAGYKVSSPQPGDLVFFASNSKMQHVGIYVGSNKFISATNDGVTVDSLGSSYWGSRYVGAKRVL</sequence>
<dbReference type="InterPro" id="IPR036582">
    <property type="entry name" value="Mao_N_sf"/>
</dbReference>
<evidence type="ECO:0000256" key="2">
    <source>
        <dbReference type="ARBA" id="ARBA00022670"/>
    </source>
</evidence>
<name>A0A7X3K097_9BACL</name>
<organism evidence="7 8">
    <name type="scientific">Paenibacillus lutrae</name>
    <dbReference type="NCBI Taxonomy" id="2078573"/>
    <lineage>
        <taxon>Bacteria</taxon>
        <taxon>Bacillati</taxon>
        <taxon>Bacillota</taxon>
        <taxon>Bacilli</taxon>
        <taxon>Bacillales</taxon>
        <taxon>Paenibacillaceae</taxon>
        <taxon>Paenibacillus</taxon>
    </lineage>
</organism>
<dbReference type="PANTHER" id="PTHR47053:SF1">
    <property type="entry name" value="MUREIN DD-ENDOPEPTIDASE MEPH-RELATED"/>
    <property type="match status" value="1"/>
</dbReference>
<evidence type="ECO:0000313" key="8">
    <source>
        <dbReference type="Proteomes" id="UP000490800"/>
    </source>
</evidence>
<proteinExistence type="inferred from homology"/>
<dbReference type="GO" id="GO:0006508">
    <property type="term" value="P:proteolysis"/>
    <property type="evidence" value="ECO:0007669"/>
    <property type="project" value="UniProtKB-KW"/>
</dbReference>
<dbReference type="PROSITE" id="PS51935">
    <property type="entry name" value="NLPC_P60"/>
    <property type="match status" value="1"/>
</dbReference>
<dbReference type="EMBL" id="RHLK01000008">
    <property type="protein sequence ID" value="MVP00862.1"/>
    <property type="molecule type" value="Genomic_DNA"/>
</dbReference>
<feature type="signal peptide" evidence="5">
    <location>
        <begin position="1"/>
        <end position="22"/>
    </location>
</feature>
<dbReference type="Pfam" id="PF07833">
    <property type="entry name" value="Cu_amine_oxidN1"/>
    <property type="match status" value="1"/>
</dbReference>
<dbReference type="Pfam" id="PF00877">
    <property type="entry name" value="NLPC_P60"/>
    <property type="match status" value="1"/>
</dbReference>
<dbReference type="Proteomes" id="UP000490800">
    <property type="component" value="Unassembled WGS sequence"/>
</dbReference>
<dbReference type="Gene3D" id="3.30.457.10">
    <property type="entry name" value="Copper amine oxidase-like, N-terminal domain"/>
    <property type="match status" value="1"/>
</dbReference>
<dbReference type="InterPro" id="IPR038765">
    <property type="entry name" value="Papain-like_cys_pep_sf"/>
</dbReference>
<dbReference type="InterPro" id="IPR051202">
    <property type="entry name" value="Peptidase_C40"/>
</dbReference>
<keyword evidence="3" id="KW-0378">Hydrolase</keyword>
<dbReference type="AlphaFoldDB" id="A0A7X3K097"/>
<dbReference type="Gene3D" id="3.90.1720.10">
    <property type="entry name" value="endopeptidase domain like (from Nostoc punctiforme)"/>
    <property type="match status" value="1"/>
</dbReference>
<reference evidence="7 8" key="1">
    <citation type="journal article" date="2019" name="Microorganisms">
        <title>Paenibacillus lutrae sp. nov., A Chitinolytic Species Isolated from A River Otter in Castril Natural Park, Granada, Spain.</title>
        <authorList>
            <person name="Rodriguez M."/>
            <person name="Reina J.C."/>
            <person name="Bejar V."/>
            <person name="Llamas I."/>
        </authorList>
    </citation>
    <scope>NUCLEOTIDE SEQUENCE [LARGE SCALE GENOMIC DNA]</scope>
    <source>
        <strain evidence="7 8">N10</strain>
    </source>
</reference>
<dbReference type="OrthoDB" id="9813118at2"/>
<accession>A0A7X3K097</accession>
<keyword evidence="2" id="KW-0645">Protease</keyword>
<keyword evidence="4" id="KW-0788">Thiol protease</keyword>
<evidence type="ECO:0000259" key="6">
    <source>
        <dbReference type="PROSITE" id="PS51935"/>
    </source>
</evidence>
<feature type="chain" id="PRO_5038679443" evidence="5">
    <location>
        <begin position="23"/>
        <end position="291"/>
    </location>
</feature>
<evidence type="ECO:0000256" key="5">
    <source>
        <dbReference type="SAM" id="SignalP"/>
    </source>
</evidence>
<evidence type="ECO:0000256" key="1">
    <source>
        <dbReference type="ARBA" id="ARBA00007074"/>
    </source>
</evidence>
<dbReference type="SUPFAM" id="SSF55383">
    <property type="entry name" value="Copper amine oxidase, domain N"/>
    <property type="match status" value="1"/>
</dbReference>
<feature type="domain" description="NlpC/P60" evidence="6">
    <location>
        <begin position="173"/>
        <end position="291"/>
    </location>
</feature>
<dbReference type="InterPro" id="IPR000064">
    <property type="entry name" value="NLP_P60_dom"/>
</dbReference>
<dbReference type="SUPFAM" id="SSF54001">
    <property type="entry name" value="Cysteine proteinases"/>
    <property type="match status" value="1"/>
</dbReference>